<dbReference type="AlphaFoldDB" id="A0AAN8EER7"/>
<dbReference type="Proteomes" id="UP001316803">
    <property type="component" value="Unassembled WGS sequence"/>
</dbReference>
<evidence type="ECO:0000313" key="1">
    <source>
        <dbReference type="EMBL" id="KAK5947940.1"/>
    </source>
</evidence>
<name>A0AAN8EER7_9EURO</name>
<sequence>MPSDTYNVYLGVYNGMPRDHHAIWVDTGAKRVLPNGKSVDVGEIIQVTGNIQQGMLFQVKNGVDPEESNEGKEKIKIGTIKKNDLERLKQICSQLPPPSKQ</sequence>
<comment type="caution">
    <text evidence="1">The sequence shown here is derived from an EMBL/GenBank/DDBJ whole genome shotgun (WGS) entry which is preliminary data.</text>
</comment>
<keyword evidence="2" id="KW-1185">Reference proteome</keyword>
<accession>A0AAN8EER7</accession>
<protein>
    <submittedName>
        <fullName evidence="1">Uncharacterized protein</fullName>
    </submittedName>
</protein>
<organism evidence="1 2">
    <name type="scientific">Knufia fluminis</name>
    <dbReference type="NCBI Taxonomy" id="191047"/>
    <lineage>
        <taxon>Eukaryota</taxon>
        <taxon>Fungi</taxon>
        <taxon>Dikarya</taxon>
        <taxon>Ascomycota</taxon>
        <taxon>Pezizomycotina</taxon>
        <taxon>Eurotiomycetes</taxon>
        <taxon>Chaetothyriomycetidae</taxon>
        <taxon>Chaetothyriales</taxon>
        <taxon>Trichomeriaceae</taxon>
        <taxon>Knufia</taxon>
    </lineage>
</organism>
<dbReference type="Pfam" id="PF20174">
    <property type="entry name" value="DUF6540"/>
    <property type="match status" value="1"/>
</dbReference>
<dbReference type="EMBL" id="JAKLMC020000058">
    <property type="protein sequence ID" value="KAK5947940.1"/>
    <property type="molecule type" value="Genomic_DNA"/>
</dbReference>
<reference evidence="1 2" key="1">
    <citation type="submission" date="2022-12" db="EMBL/GenBank/DDBJ databases">
        <title>Genomic features and morphological characterization of a novel Knufia sp. strain isolated from spacecraft assembly facility.</title>
        <authorList>
            <person name="Teixeira M."/>
            <person name="Chander A.M."/>
            <person name="Stajich J.E."/>
            <person name="Venkateswaran K."/>
        </authorList>
    </citation>
    <scope>NUCLEOTIDE SEQUENCE [LARGE SCALE GENOMIC DNA]</scope>
    <source>
        <strain evidence="1 2">FJI-L2-BK-P2</strain>
    </source>
</reference>
<gene>
    <name evidence="1" type="ORF">OHC33_011045</name>
</gene>
<proteinExistence type="predicted"/>
<evidence type="ECO:0000313" key="2">
    <source>
        <dbReference type="Proteomes" id="UP001316803"/>
    </source>
</evidence>
<dbReference type="InterPro" id="IPR046670">
    <property type="entry name" value="DUF6540"/>
</dbReference>